<protein>
    <recommendedName>
        <fullName evidence="4">DUF4190 domain-containing protein</fullName>
    </recommendedName>
</protein>
<reference evidence="3" key="1">
    <citation type="journal article" date="2019" name="Int. J. Syst. Evol. Microbiol.">
        <title>The Global Catalogue of Microorganisms (GCM) 10K type strain sequencing project: providing services to taxonomists for standard genome sequencing and annotation.</title>
        <authorList>
            <consortium name="The Broad Institute Genomics Platform"/>
            <consortium name="The Broad Institute Genome Sequencing Center for Infectious Disease"/>
            <person name="Wu L."/>
            <person name="Ma J."/>
        </authorList>
    </citation>
    <scope>NUCLEOTIDE SEQUENCE [LARGE SCALE GENOMIC DNA]</scope>
    <source>
        <strain evidence="3">JCM 16949</strain>
    </source>
</reference>
<dbReference type="RefSeq" id="WP_344756585.1">
    <property type="nucleotide sequence ID" value="NZ_BAABAE010000003.1"/>
</dbReference>
<evidence type="ECO:0000313" key="2">
    <source>
        <dbReference type="EMBL" id="GAA3745953.1"/>
    </source>
</evidence>
<feature type="transmembrane region" description="Helical" evidence="1">
    <location>
        <begin position="45"/>
        <end position="73"/>
    </location>
</feature>
<dbReference type="Proteomes" id="UP001501004">
    <property type="component" value="Unassembled WGS sequence"/>
</dbReference>
<keyword evidence="1" id="KW-1133">Transmembrane helix</keyword>
<sequence length="98" mass="9814">MTDSTNPGRGLGIAGLVLAFLIPPLGLILSIVAKVRSSRAGIRNGVATAGIVVSIVVVILWIVGIVLAGSLLFGGILQTCAELGPGVWDVGGVTYTCG</sequence>
<accession>A0ABP7FTS0</accession>
<proteinExistence type="predicted"/>
<evidence type="ECO:0008006" key="4">
    <source>
        <dbReference type="Google" id="ProtNLM"/>
    </source>
</evidence>
<keyword evidence="1" id="KW-0472">Membrane</keyword>
<gene>
    <name evidence="2" type="ORF">GCM10022239_21920</name>
</gene>
<evidence type="ECO:0000313" key="3">
    <source>
        <dbReference type="Proteomes" id="UP001501004"/>
    </source>
</evidence>
<keyword evidence="3" id="KW-1185">Reference proteome</keyword>
<evidence type="ECO:0000256" key="1">
    <source>
        <dbReference type="SAM" id="Phobius"/>
    </source>
</evidence>
<name>A0ABP7FTS0_9MICO</name>
<comment type="caution">
    <text evidence="2">The sequence shown here is derived from an EMBL/GenBank/DDBJ whole genome shotgun (WGS) entry which is preliminary data.</text>
</comment>
<keyword evidence="1" id="KW-0812">Transmembrane</keyword>
<dbReference type="EMBL" id="BAABAE010000003">
    <property type="protein sequence ID" value="GAA3745953.1"/>
    <property type="molecule type" value="Genomic_DNA"/>
</dbReference>
<organism evidence="2 3">
    <name type="scientific">Leifsonella bigeumensis</name>
    <dbReference type="NCBI Taxonomy" id="433643"/>
    <lineage>
        <taxon>Bacteria</taxon>
        <taxon>Bacillati</taxon>
        <taxon>Actinomycetota</taxon>
        <taxon>Actinomycetes</taxon>
        <taxon>Micrococcales</taxon>
        <taxon>Microbacteriaceae</taxon>
        <taxon>Leifsonella</taxon>
    </lineage>
</organism>
<feature type="transmembrane region" description="Helical" evidence="1">
    <location>
        <begin position="12"/>
        <end position="33"/>
    </location>
</feature>